<evidence type="ECO:0000256" key="1">
    <source>
        <dbReference type="SAM" id="SignalP"/>
    </source>
</evidence>
<evidence type="ECO:0000313" key="3">
    <source>
        <dbReference type="Proteomes" id="UP000051952"/>
    </source>
</evidence>
<name>A0A0S4JR80_BODSA</name>
<feature type="signal peptide" evidence="1">
    <location>
        <begin position="1"/>
        <end position="19"/>
    </location>
</feature>
<dbReference type="EMBL" id="CYKH01002078">
    <property type="protein sequence ID" value="CUG92703.1"/>
    <property type="molecule type" value="Genomic_DNA"/>
</dbReference>
<keyword evidence="1" id="KW-0732">Signal</keyword>
<reference evidence="3" key="1">
    <citation type="submission" date="2015-09" db="EMBL/GenBank/DDBJ databases">
        <authorList>
            <consortium name="Pathogen Informatics"/>
        </authorList>
    </citation>
    <scope>NUCLEOTIDE SEQUENCE [LARGE SCALE GENOMIC DNA]</scope>
    <source>
        <strain evidence="3">Lake Konstanz</strain>
    </source>
</reference>
<dbReference type="Proteomes" id="UP000051952">
    <property type="component" value="Unassembled WGS sequence"/>
</dbReference>
<dbReference type="VEuPathDB" id="TriTrypDB:BSAL_38940"/>
<gene>
    <name evidence="2" type="ORF">BSAL_38940</name>
</gene>
<evidence type="ECO:0008006" key="4">
    <source>
        <dbReference type="Google" id="ProtNLM"/>
    </source>
</evidence>
<evidence type="ECO:0000313" key="2">
    <source>
        <dbReference type="EMBL" id="CUG92703.1"/>
    </source>
</evidence>
<dbReference type="AlphaFoldDB" id="A0A0S4JR80"/>
<feature type="chain" id="PRO_5006622615" description="Membrane-associated protein" evidence="1">
    <location>
        <begin position="20"/>
        <end position="116"/>
    </location>
</feature>
<organism evidence="2 3">
    <name type="scientific">Bodo saltans</name>
    <name type="common">Flagellated protozoan</name>
    <dbReference type="NCBI Taxonomy" id="75058"/>
    <lineage>
        <taxon>Eukaryota</taxon>
        <taxon>Discoba</taxon>
        <taxon>Euglenozoa</taxon>
        <taxon>Kinetoplastea</taxon>
        <taxon>Metakinetoplastina</taxon>
        <taxon>Eubodonida</taxon>
        <taxon>Bodonidae</taxon>
        <taxon>Bodo</taxon>
    </lineage>
</organism>
<sequence length="116" mass="13416">MLFLSASIVSSLLYKSCVPSPSPEYPSRCQRIIHLNAFLRSRKLNRVSNNTTSFCFSRFFDICFSSLNKQLNIYAQSYLFLHSFEDFFWRCGRFRSTLTPLPPPIAVAFTVIAKEN</sequence>
<keyword evidence="3" id="KW-1185">Reference proteome</keyword>
<accession>A0A0S4JR80</accession>
<protein>
    <recommendedName>
        <fullName evidence="4">Membrane-associated protein</fullName>
    </recommendedName>
</protein>
<proteinExistence type="predicted"/>